<dbReference type="RefSeq" id="XP_053020627.1">
    <property type="nucleotide sequence ID" value="XM_053169429.1"/>
</dbReference>
<reference evidence="2" key="1">
    <citation type="submission" date="2022-10" db="EMBL/GenBank/DDBJ databases">
        <title>Puccinia triticina Genome sequencing and assembly.</title>
        <authorList>
            <person name="Li C."/>
        </authorList>
    </citation>
    <scope>NUCLEOTIDE SEQUENCE</scope>
    <source>
        <strain evidence="2">Pt15</strain>
    </source>
</reference>
<feature type="compositionally biased region" description="Basic and acidic residues" evidence="1">
    <location>
        <begin position="323"/>
        <end position="339"/>
    </location>
</feature>
<feature type="compositionally biased region" description="Basic and acidic residues" evidence="1">
    <location>
        <begin position="186"/>
        <end position="195"/>
    </location>
</feature>
<evidence type="ECO:0008006" key="4">
    <source>
        <dbReference type="Google" id="ProtNLM"/>
    </source>
</evidence>
<feature type="compositionally biased region" description="Polar residues" evidence="1">
    <location>
        <begin position="340"/>
        <end position="356"/>
    </location>
</feature>
<name>A0ABY7CKT3_9BASI</name>
<evidence type="ECO:0000256" key="1">
    <source>
        <dbReference type="SAM" id="MobiDB-lite"/>
    </source>
</evidence>
<keyword evidence="3" id="KW-1185">Reference proteome</keyword>
<evidence type="ECO:0000313" key="3">
    <source>
        <dbReference type="Proteomes" id="UP001164743"/>
    </source>
</evidence>
<feature type="compositionally biased region" description="Polar residues" evidence="1">
    <location>
        <begin position="210"/>
        <end position="220"/>
    </location>
</feature>
<dbReference type="Proteomes" id="UP001164743">
    <property type="component" value="Chromosome 5A"/>
</dbReference>
<evidence type="ECO:0000313" key="2">
    <source>
        <dbReference type="EMBL" id="WAQ85072.1"/>
    </source>
</evidence>
<gene>
    <name evidence="2" type="ORF">PtA15_5A646</name>
</gene>
<organism evidence="2 3">
    <name type="scientific">Puccinia triticina</name>
    <dbReference type="NCBI Taxonomy" id="208348"/>
    <lineage>
        <taxon>Eukaryota</taxon>
        <taxon>Fungi</taxon>
        <taxon>Dikarya</taxon>
        <taxon>Basidiomycota</taxon>
        <taxon>Pucciniomycotina</taxon>
        <taxon>Pucciniomycetes</taxon>
        <taxon>Pucciniales</taxon>
        <taxon>Pucciniaceae</taxon>
        <taxon>Puccinia</taxon>
    </lineage>
</organism>
<dbReference type="EMBL" id="CP110425">
    <property type="protein sequence ID" value="WAQ85072.1"/>
    <property type="molecule type" value="Genomic_DNA"/>
</dbReference>
<accession>A0ABY7CKT3</accession>
<feature type="compositionally biased region" description="Low complexity" evidence="1">
    <location>
        <begin position="158"/>
        <end position="167"/>
    </location>
</feature>
<dbReference type="GeneID" id="77810324"/>
<proteinExistence type="predicted"/>
<feature type="compositionally biased region" description="Polar residues" evidence="1">
    <location>
        <begin position="129"/>
        <end position="144"/>
    </location>
</feature>
<feature type="compositionally biased region" description="Polar residues" evidence="1">
    <location>
        <begin position="373"/>
        <end position="386"/>
    </location>
</feature>
<feature type="region of interest" description="Disordered" evidence="1">
    <location>
        <begin position="129"/>
        <end position="404"/>
    </location>
</feature>
<protein>
    <recommendedName>
        <fullName evidence="4">Myb/SANT-like domain-containing protein</fullName>
    </recommendedName>
</protein>
<sequence>MDEMDDKPSPTERASHHWWTSPQRTKLLELIIEQIDEGQKLDRRASMSDDLILSGHAWREIRKEFNRSFGLNMTFKQIKSQKAFIRSSTWDQLTKIDPQNRFKQLKDLPFPMYNLADRAFNHTSLPATSTEIKSEAPPSSSSPTKADADEMPVKQEGSSSSKRPFFSFDDDSDVEVLPHLPSKRPCNRESPETNRNDQMIDSVDPGRPSSPKSATTSAKPQEQARPPRSTIPPEDSPAKSPQEERPEAVVEDSTGKAAQEDNLPDTSQQESSIQEKDQPNDPPQEDNPPDTSQQESSIQEKDQPNDPPQEDNPPDTSQQELPIQEKDQPNDSPQEDNRPDTSQQELPIQEGDQSTNTPPPMQDSPAILPQEAEASNNAPRSKSPATAQREDPQADPPAPSPQDSVFAQAMRSLCDVFLDKVDDRKFSRFVRILRDKKKAATFLFLVHHSNISLCQT</sequence>